<reference evidence="2 3" key="1">
    <citation type="submission" date="2023-11" db="EMBL/GenBank/DDBJ databases">
        <title>Halocaridina rubra genome assembly.</title>
        <authorList>
            <person name="Smith C."/>
        </authorList>
    </citation>
    <scope>NUCLEOTIDE SEQUENCE [LARGE SCALE GENOMIC DNA]</scope>
    <source>
        <strain evidence="2">EP-1</strain>
        <tissue evidence="2">Whole</tissue>
    </source>
</reference>
<evidence type="ECO:0000313" key="2">
    <source>
        <dbReference type="EMBL" id="KAK7080232.1"/>
    </source>
</evidence>
<feature type="region of interest" description="Disordered" evidence="1">
    <location>
        <begin position="95"/>
        <end position="115"/>
    </location>
</feature>
<dbReference type="AlphaFoldDB" id="A0AAN8X9J0"/>
<comment type="caution">
    <text evidence="2">The sequence shown here is derived from an EMBL/GenBank/DDBJ whole genome shotgun (WGS) entry which is preliminary data.</text>
</comment>
<dbReference type="Proteomes" id="UP001381693">
    <property type="component" value="Unassembled WGS sequence"/>
</dbReference>
<dbReference type="EMBL" id="JAXCGZ010006042">
    <property type="protein sequence ID" value="KAK7080232.1"/>
    <property type="molecule type" value="Genomic_DNA"/>
</dbReference>
<gene>
    <name evidence="2" type="ORF">SK128_008938</name>
</gene>
<feature type="compositionally biased region" description="Basic and acidic residues" evidence="1">
    <location>
        <begin position="97"/>
        <end position="115"/>
    </location>
</feature>
<name>A0AAN8X9J0_HALRR</name>
<protein>
    <submittedName>
        <fullName evidence="2">Uncharacterized protein</fullName>
    </submittedName>
</protein>
<proteinExistence type="predicted"/>
<evidence type="ECO:0000256" key="1">
    <source>
        <dbReference type="SAM" id="MobiDB-lite"/>
    </source>
</evidence>
<sequence length="115" mass="13341">METLYARTLRFRGSLANAIANAAIERESTYGDDNEQEEYQPRTRTEIINHLTQLRDQPWPLHRRIQRKKELNKRLTRSKSTASLILPVCGKFTAIKSPREKSPPSVHPEENSPCR</sequence>
<evidence type="ECO:0000313" key="3">
    <source>
        <dbReference type="Proteomes" id="UP001381693"/>
    </source>
</evidence>
<accession>A0AAN8X9J0</accession>
<keyword evidence="3" id="KW-1185">Reference proteome</keyword>
<organism evidence="2 3">
    <name type="scientific">Halocaridina rubra</name>
    <name type="common">Hawaiian red shrimp</name>
    <dbReference type="NCBI Taxonomy" id="373956"/>
    <lineage>
        <taxon>Eukaryota</taxon>
        <taxon>Metazoa</taxon>
        <taxon>Ecdysozoa</taxon>
        <taxon>Arthropoda</taxon>
        <taxon>Crustacea</taxon>
        <taxon>Multicrustacea</taxon>
        <taxon>Malacostraca</taxon>
        <taxon>Eumalacostraca</taxon>
        <taxon>Eucarida</taxon>
        <taxon>Decapoda</taxon>
        <taxon>Pleocyemata</taxon>
        <taxon>Caridea</taxon>
        <taxon>Atyoidea</taxon>
        <taxon>Atyidae</taxon>
        <taxon>Halocaridina</taxon>
    </lineage>
</organism>